<evidence type="ECO:0000259" key="4">
    <source>
        <dbReference type="PROSITE" id="PS51118"/>
    </source>
</evidence>
<keyword evidence="6" id="KW-1185">Reference proteome</keyword>
<dbReference type="InterPro" id="IPR036390">
    <property type="entry name" value="WH_DNA-bd_sf"/>
</dbReference>
<evidence type="ECO:0000313" key="5">
    <source>
        <dbReference type="EMBL" id="TFE22800.1"/>
    </source>
</evidence>
<dbReference type="EMBL" id="SOMN01000040">
    <property type="protein sequence ID" value="TFE22800.1"/>
    <property type="molecule type" value="Genomic_DNA"/>
</dbReference>
<accession>A0A4Y8LQK0</accession>
<proteinExistence type="predicted"/>
<dbReference type="InterPro" id="IPR036388">
    <property type="entry name" value="WH-like_DNA-bd_sf"/>
</dbReference>
<keyword evidence="1" id="KW-0805">Transcription regulation</keyword>
<dbReference type="OrthoDB" id="9791143at2"/>
<dbReference type="RefSeq" id="WP_135154138.1">
    <property type="nucleotide sequence ID" value="NZ_SOMN01000040.1"/>
</dbReference>
<keyword evidence="2" id="KW-0238">DNA-binding</keyword>
<dbReference type="Pfam" id="PF01638">
    <property type="entry name" value="HxlR"/>
    <property type="match status" value="1"/>
</dbReference>
<dbReference type="SUPFAM" id="SSF46785">
    <property type="entry name" value="Winged helix' DNA-binding domain"/>
    <property type="match status" value="1"/>
</dbReference>
<keyword evidence="3" id="KW-0804">Transcription</keyword>
<dbReference type="PROSITE" id="PS51118">
    <property type="entry name" value="HTH_HXLR"/>
    <property type="match status" value="1"/>
</dbReference>
<dbReference type="PANTHER" id="PTHR33204">
    <property type="entry name" value="TRANSCRIPTIONAL REGULATOR, MARR FAMILY"/>
    <property type="match status" value="1"/>
</dbReference>
<feature type="domain" description="HTH hxlR-type" evidence="4">
    <location>
        <begin position="8"/>
        <end position="106"/>
    </location>
</feature>
<organism evidence="5 6">
    <name type="scientific">Cohnella luojiensis</name>
    <dbReference type="NCBI Taxonomy" id="652876"/>
    <lineage>
        <taxon>Bacteria</taxon>
        <taxon>Bacillati</taxon>
        <taxon>Bacillota</taxon>
        <taxon>Bacilli</taxon>
        <taxon>Bacillales</taxon>
        <taxon>Paenibacillaceae</taxon>
        <taxon>Cohnella</taxon>
    </lineage>
</organism>
<evidence type="ECO:0000256" key="3">
    <source>
        <dbReference type="ARBA" id="ARBA00023163"/>
    </source>
</evidence>
<protein>
    <submittedName>
        <fullName evidence="5">Transcriptional regulator</fullName>
    </submittedName>
</protein>
<dbReference type="Gene3D" id="1.10.10.10">
    <property type="entry name" value="Winged helix-like DNA-binding domain superfamily/Winged helix DNA-binding domain"/>
    <property type="match status" value="1"/>
</dbReference>
<dbReference type="PANTHER" id="PTHR33204:SF29">
    <property type="entry name" value="TRANSCRIPTIONAL REGULATOR"/>
    <property type="match status" value="1"/>
</dbReference>
<sequence>MKHDLEYCTVEPALEVLTGKWKISILYFLFQGTKRFSELQNSIPNITKKMLTSQLRELEEQDIVRRVVYPVVPPKVEYSLSEYGYSVEPILRAMHLWGMTHIKHIQLKREIQKVQT</sequence>
<evidence type="ECO:0000313" key="6">
    <source>
        <dbReference type="Proteomes" id="UP000297900"/>
    </source>
</evidence>
<name>A0A4Y8LQK0_9BACL</name>
<evidence type="ECO:0000256" key="2">
    <source>
        <dbReference type="ARBA" id="ARBA00023125"/>
    </source>
</evidence>
<dbReference type="Proteomes" id="UP000297900">
    <property type="component" value="Unassembled WGS sequence"/>
</dbReference>
<dbReference type="InterPro" id="IPR002577">
    <property type="entry name" value="HTH_HxlR"/>
</dbReference>
<dbReference type="AlphaFoldDB" id="A0A4Y8LQK0"/>
<gene>
    <name evidence="5" type="ORF">E2980_20625</name>
</gene>
<evidence type="ECO:0000256" key="1">
    <source>
        <dbReference type="ARBA" id="ARBA00023015"/>
    </source>
</evidence>
<reference evidence="5 6" key="1">
    <citation type="submission" date="2019-03" db="EMBL/GenBank/DDBJ databases">
        <title>Cohnella endophytica sp. nov., a novel endophytic bacterium isolated from bark of Sonneratia apetala.</title>
        <authorList>
            <person name="Tuo L."/>
        </authorList>
    </citation>
    <scope>NUCLEOTIDE SEQUENCE [LARGE SCALE GENOMIC DNA]</scope>
    <source>
        <strain evidence="5 6">CCTCC AB 208254</strain>
    </source>
</reference>
<dbReference type="GO" id="GO:0003677">
    <property type="term" value="F:DNA binding"/>
    <property type="evidence" value="ECO:0007669"/>
    <property type="project" value="UniProtKB-KW"/>
</dbReference>
<comment type="caution">
    <text evidence="5">The sequence shown here is derived from an EMBL/GenBank/DDBJ whole genome shotgun (WGS) entry which is preliminary data.</text>
</comment>